<comment type="caution">
    <text evidence="1">The sequence shown here is derived from an EMBL/GenBank/DDBJ whole genome shotgun (WGS) entry which is preliminary data.</text>
</comment>
<accession>A0A433UTD6</accession>
<organism evidence="1 2">
    <name type="scientific">Dulcicalothrix desertica PCC 7102</name>
    <dbReference type="NCBI Taxonomy" id="232991"/>
    <lineage>
        <taxon>Bacteria</taxon>
        <taxon>Bacillati</taxon>
        <taxon>Cyanobacteriota</taxon>
        <taxon>Cyanophyceae</taxon>
        <taxon>Nostocales</taxon>
        <taxon>Calotrichaceae</taxon>
        <taxon>Dulcicalothrix</taxon>
    </lineage>
</organism>
<reference evidence="1" key="2">
    <citation type="journal article" date="2019" name="Genome Biol. Evol.">
        <title>Day and night: Metabolic profiles and evolutionary relationships of six axenic non-marine cyanobacteria.</title>
        <authorList>
            <person name="Will S.E."/>
            <person name="Henke P."/>
            <person name="Boedeker C."/>
            <person name="Huang S."/>
            <person name="Brinkmann H."/>
            <person name="Rohde M."/>
            <person name="Jarek M."/>
            <person name="Friedl T."/>
            <person name="Seufert S."/>
            <person name="Schumacher M."/>
            <person name="Overmann J."/>
            <person name="Neumann-Schaal M."/>
            <person name="Petersen J."/>
        </authorList>
    </citation>
    <scope>NUCLEOTIDE SEQUENCE [LARGE SCALE GENOMIC DNA]</scope>
    <source>
        <strain evidence="1">PCC 7102</strain>
    </source>
</reference>
<dbReference type="RefSeq" id="WP_127086608.1">
    <property type="nucleotide sequence ID" value="NZ_RSCL01000034.1"/>
</dbReference>
<dbReference type="EMBL" id="RSCL01000034">
    <property type="protein sequence ID" value="RUS97047.1"/>
    <property type="molecule type" value="Genomic_DNA"/>
</dbReference>
<name>A0A433UTD6_9CYAN</name>
<dbReference type="SUPFAM" id="SSF48452">
    <property type="entry name" value="TPR-like"/>
    <property type="match status" value="1"/>
</dbReference>
<dbReference type="InterPro" id="IPR019734">
    <property type="entry name" value="TPR_rpt"/>
</dbReference>
<keyword evidence="2" id="KW-1185">Reference proteome</keyword>
<gene>
    <name evidence="1" type="ORF">DSM106972_085970</name>
</gene>
<protein>
    <recommendedName>
        <fullName evidence="3">Peptidase M, neutral zinc metallopeptidase site</fullName>
    </recommendedName>
</protein>
<dbReference type="OrthoDB" id="442451at2"/>
<reference evidence="1" key="1">
    <citation type="submission" date="2018-12" db="EMBL/GenBank/DDBJ databases">
        <authorList>
            <person name="Will S."/>
            <person name="Neumann-Schaal M."/>
            <person name="Henke P."/>
        </authorList>
    </citation>
    <scope>NUCLEOTIDE SEQUENCE</scope>
    <source>
        <strain evidence="1">PCC 7102</strain>
    </source>
</reference>
<dbReference type="SMART" id="SM00028">
    <property type="entry name" value="TPR"/>
    <property type="match status" value="4"/>
</dbReference>
<dbReference type="Proteomes" id="UP000271624">
    <property type="component" value="Unassembled WGS sequence"/>
</dbReference>
<evidence type="ECO:0008006" key="3">
    <source>
        <dbReference type="Google" id="ProtNLM"/>
    </source>
</evidence>
<dbReference type="Gene3D" id="1.25.40.10">
    <property type="entry name" value="Tetratricopeptide repeat domain"/>
    <property type="match status" value="1"/>
</dbReference>
<evidence type="ECO:0000313" key="1">
    <source>
        <dbReference type="EMBL" id="RUS97047.1"/>
    </source>
</evidence>
<dbReference type="AlphaFoldDB" id="A0A433UTD6"/>
<proteinExistence type="predicted"/>
<dbReference type="InterPro" id="IPR011990">
    <property type="entry name" value="TPR-like_helical_dom_sf"/>
</dbReference>
<sequence>MSFLQIFNQVSKIVLGVGVVDAWKLADATKLQTQKARTLAESKNLRQAVLTGQKALAAWSKQPGFWERLLRSYILGDSLEKINQDLQKWQTQVTQANKLLTGAKSLLQQDDNNPLETKILLDALDLCKRAGKILYDEQISQTISKCQTELKQREDFRKLVEEADLQAEKRFFQGAINIYNQAEQLYPTLSVKQSIAACETQVKQEQIYYTAFTKANIASNEGRFRSAIALLEGALTQFPRQDGIALLEKIQRTVKGKEKYRLGLQAEKSGNLKEATTLYKSAAVLLPNFRDCKIRLGIVAIKTEEWSLAISQLTDIETEQGRYLRGFAYAKQGQLQAAHREWQNLQQTTKFVQQKENIKIISQRQKLLALKNIEKFIADDDLEQAQTSSGEYLQKFGSDSLVETNLTEHILPRLKAKVWQNHEWHILADTTIKLWESSPDIINLHNWLITTYYRVFSDASTGVIEDLIIALPTAIANLNQDLTLYDIPWLESQKLDLELVSLELQRRLEEIIDKFQENQLDQYLKFRDKYRLEKVALRLMGNPVQKGMKVNELFITPGCYSRFFNQWQNFLVADIHSSERILQALYTPWGLSIAACLESDVARAIQIKPSNQSANNSIELFAGSFVAYHEGCHYLQQQQWQKAATHLNKAKSEIKTFPDWLHEINRLCLLQRQAISEFPEHLKFAQFWYDLIGSQLAKSYLAEYKAEELRDKLVNKQISQEQALKQIQKISVIDDNNPIVLDLRERLEFVQEFEEFENLLKRKLYEQAVEKAKKSRNERVRFAAAEIFIQIIINAAERGDASDYEMVQQLGRWAYEICPDAPEFQQIYRSLRLSY</sequence>
<evidence type="ECO:0000313" key="2">
    <source>
        <dbReference type="Proteomes" id="UP000271624"/>
    </source>
</evidence>